<accession>A0A5P0ZF20</accession>
<dbReference type="Proteomes" id="UP000380386">
    <property type="component" value="Unassembled WGS sequence"/>
</dbReference>
<protein>
    <submittedName>
        <fullName evidence="2">Uncharacterized protein</fullName>
    </submittedName>
</protein>
<gene>
    <name evidence="2" type="ORF">FHL02_01265</name>
    <name evidence="1" type="ORF">FHL03_02005</name>
</gene>
<dbReference type="EMBL" id="VDFN01000001">
    <property type="protein sequence ID" value="MQS44255.1"/>
    <property type="molecule type" value="Genomic_DNA"/>
</dbReference>
<evidence type="ECO:0000313" key="3">
    <source>
        <dbReference type="Proteomes" id="UP000380386"/>
    </source>
</evidence>
<sequence>MYGDLYKRGISKHNHSTTQTGIPTFKHKIKGFKVGIMIRNKKMLQLDLLKLLQKYKLNRPTSFKTKIVEK</sequence>
<name>A0A5P0ZF20_9LACO</name>
<keyword evidence="4" id="KW-1185">Reference proteome</keyword>
<comment type="caution">
    <text evidence="2">The sequence shown here is derived from an EMBL/GenBank/DDBJ whole genome shotgun (WGS) entry which is preliminary data.</text>
</comment>
<proteinExistence type="predicted"/>
<evidence type="ECO:0000313" key="2">
    <source>
        <dbReference type="EMBL" id="MQS51642.1"/>
    </source>
</evidence>
<dbReference type="Proteomes" id="UP000436655">
    <property type="component" value="Unassembled WGS sequence"/>
</dbReference>
<dbReference type="AlphaFoldDB" id="A0A5P0ZF20"/>
<reference evidence="3 4" key="1">
    <citation type="journal article" date="2019" name="Syst. Appl. Microbiol.">
        <title>Polyphasic characterization of two novel Lactobacillus spp. isolated from blown salami packages: Description of Lactobacillus halodurans sp. nov. and Lactobacillus salsicarnum sp. nov.</title>
        <authorList>
            <person name="Schuster J.A."/>
            <person name="Klingl A."/>
            <person name="Vogel R.F."/>
            <person name="Ehrmann M.A."/>
        </authorList>
    </citation>
    <scope>NUCLEOTIDE SEQUENCE [LARGE SCALE GENOMIC DNA]</scope>
    <source>
        <strain evidence="1 4">TMW 1.2098</strain>
        <strain evidence="2 3">TMW 1.2118</strain>
    </source>
</reference>
<dbReference type="RefSeq" id="WP_153381720.1">
    <property type="nucleotide sequence ID" value="NZ_VDFM01000001.1"/>
</dbReference>
<reference evidence="1" key="2">
    <citation type="submission" date="2019-05" db="EMBL/GenBank/DDBJ databases">
        <authorList>
            <person name="Schuster J.A."/>
            <person name="Ehrmann M.A."/>
        </authorList>
    </citation>
    <scope>NUCLEOTIDE SEQUENCE</scope>
    <source>
        <strain evidence="1">TMW 1.2098</strain>
    </source>
</reference>
<organism evidence="2 3">
    <name type="scientific">Companilactobacillus mishanensis</name>
    <dbReference type="NCBI Taxonomy" id="2486008"/>
    <lineage>
        <taxon>Bacteria</taxon>
        <taxon>Bacillati</taxon>
        <taxon>Bacillota</taxon>
        <taxon>Bacilli</taxon>
        <taxon>Lactobacillales</taxon>
        <taxon>Lactobacillaceae</taxon>
        <taxon>Companilactobacillus</taxon>
    </lineage>
</organism>
<evidence type="ECO:0000313" key="4">
    <source>
        <dbReference type="Proteomes" id="UP000436655"/>
    </source>
</evidence>
<dbReference type="EMBL" id="VDFM01000001">
    <property type="protein sequence ID" value="MQS51642.1"/>
    <property type="molecule type" value="Genomic_DNA"/>
</dbReference>
<evidence type="ECO:0000313" key="1">
    <source>
        <dbReference type="EMBL" id="MQS44255.1"/>
    </source>
</evidence>